<keyword evidence="5" id="KW-0805">Transcription regulation</keyword>
<dbReference type="PANTHER" id="PTHR42713">
    <property type="entry name" value="HISTIDINE KINASE-RELATED"/>
    <property type="match status" value="1"/>
</dbReference>
<dbReference type="OrthoDB" id="9794370at2"/>
<evidence type="ECO:0000256" key="8">
    <source>
        <dbReference type="PROSITE-ProRule" id="PRU00169"/>
    </source>
</evidence>
<dbReference type="InterPro" id="IPR011006">
    <property type="entry name" value="CheY-like_superfamily"/>
</dbReference>
<name>A0A368VKW6_9BACL</name>
<dbReference type="GO" id="GO:0005737">
    <property type="term" value="C:cytoplasm"/>
    <property type="evidence" value="ECO:0007669"/>
    <property type="project" value="UniProtKB-SubCell"/>
</dbReference>
<feature type="modified residue" description="4-aspartylphosphate" evidence="8">
    <location>
        <position position="57"/>
    </location>
</feature>
<dbReference type="InterPro" id="IPR009057">
    <property type="entry name" value="Homeodomain-like_sf"/>
</dbReference>
<dbReference type="Pfam" id="PF12833">
    <property type="entry name" value="HTH_18"/>
    <property type="match status" value="1"/>
</dbReference>
<dbReference type="Proteomes" id="UP000252415">
    <property type="component" value="Unassembled WGS sequence"/>
</dbReference>
<dbReference type="GO" id="GO:0043565">
    <property type="term" value="F:sequence-specific DNA binding"/>
    <property type="evidence" value="ECO:0007669"/>
    <property type="project" value="InterPro"/>
</dbReference>
<dbReference type="Pfam" id="PF00072">
    <property type="entry name" value="Response_reg"/>
    <property type="match status" value="1"/>
</dbReference>
<protein>
    <submittedName>
        <fullName evidence="11">YesN/AraC family two-component response regulator</fullName>
    </submittedName>
</protein>
<dbReference type="InterPro" id="IPR020449">
    <property type="entry name" value="Tscrpt_reg_AraC-type_HTH"/>
</dbReference>
<evidence type="ECO:0000256" key="4">
    <source>
        <dbReference type="ARBA" id="ARBA00023012"/>
    </source>
</evidence>
<dbReference type="RefSeq" id="WP_114384257.1">
    <property type="nucleotide sequence ID" value="NZ_QPJD01000039.1"/>
</dbReference>
<dbReference type="PROSITE" id="PS50110">
    <property type="entry name" value="RESPONSE_REGULATORY"/>
    <property type="match status" value="1"/>
</dbReference>
<dbReference type="SMART" id="SM00448">
    <property type="entry name" value="REC"/>
    <property type="match status" value="1"/>
</dbReference>
<evidence type="ECO:0000256" key="6">
    <source>
        <dbReference type="ARBA" id="ARBA00023125"/>
    </source>
</evidence>
<sequence length="531" mass="61314">MYRILLVDDEPLIRLAIKSLGYWELHGFEIACEAYHGADALEKFQNDENGIDLILTDITMPKMNGLELIREIRCQNTIIPIIVLSSFNDFKFVREAFQLGIQDYVLKSEMDFKTLLSLFKKANHHGDSNKKHHQITQKSIQYYKQNFLENNVIRNIQSDFESQLENLNMNIPKVNITVAALTIDNYKTLENNLDALTFANIIESVYQLLLQKTEEFNLGEVVRIEKSKYAFISGFVNENSTASVLQKVGSFLSNVKYACGMLLNVSLTIGISDVDNGYDKIPMLYRQAVAANNLKIVNGKGNIYFQQNLIKAMPLENYNETTLLHHERDLMDAMMNLDVNRIQDSLTSIFMVLKSQSDMKKVLNTYLSIFLKTVGFLQRNEISVDDNDISIIEVMDQFETIEEIHNYIKLKLLDIYKQIQESLTHSTSKINIVKEYVRSNYYRDISLKSVSEYIHVSDSYLSRLFSSTGETFISYLRKIRIEKAKELLKKDSLTIQEVSEAVGYANQEHFSRIFKKYTGYSPNRFRNGDLS</sequence>
<evidence type="ECO:0000256" key="7">
    <source>
        <dbReference type="ARBA" id="ARBA00023163"/>
    </source>
</evidence>
<dbReference type="PANTHER" id="PTHR42713:SF3">
    <property type="entry name" value="TRANSCRIPTIONAL REGULATORY PROTEIN HPTR"/>
    <property type="match status" value="1"/>
</dbReference>
<dbReference type="AlphaFoldDB" id="A0A368VKW6"/>
<dbReference type="InterPro" id="IPR051552">
    <property type="entry name" value="HptR"/>
</dbReference>
<evidence type="ECO:0000313" key="12">
    <source>
        <dbReference type="Proteomes" id="UP000252415"/>
    </source>
</evidence>
<dbReference type="CDD" id="cd17536">
    <property type="entry name" value="REC_YesN-like"/>
    <property type="match status" value="1"/>
</dbReference>
<evidence type="ECO:0000256" key="5">
    <source>
        <dbReference type="ARBA" id="ARBA00023015"/>
    </source>
</evidence>
<proteinExistence type="predicted"/>
<dbReference type="GO" id="GO:0000160">
    <property type="term" value="P:phosphorelay signal transduction system"/>
    <property type="evidence" value="ECO:0007669"/>
    <property type="project" value="UniProtKB-KW"/>
</dbReference>
<dbReference type="Gene3D" id="3.40.50.2300">
    <property type="match status" value="1"/>
</dbReference>
<dbReference type="InterPro" id="IPR001789">
    <property type="entry name" value="Sig_transdc_resp-reg_receiver"/>
</dbReference>
<dbReference type="InterPro" id="IPR018060">
    <property type="entry name" value="HTH_AraC"/>
</dbReference>
<dbReference type="InterPro" id="IPR018062">
    <property type="entry name" value="HTH_AraC-typ_CS"/>
</dbReference>
<comment type="caution">
    <text evidence="11">The sequence shown here is derived from an EMBL/GenBank/DDBJ whole genome shotgun (WGS) entry which is preliminary data.</text>
</comment>
<keyword evidence="3 8" id="KW-0597">Phosphoprotein</keyword>
<keyword evidence="4" id="KW-0902">Two-component regulatory system</keyword>
<evidence type="ECO:0000256" key="2">
    <source>
        <dbReference type="ARBA" id="ARBA00022490"/>
    </source>
</evidence>
<evidence type="ECO:0000259" key="9">
    <source>
        <dbReference type="PROSITE" id="PS01124"/>
    </source>
</evidence>
<keyword evidence="12" id="KW-1185">Reference proteome</keyword>
<reference evidence="11 12" key="1">
    <citation type="submission" date="2018-07" db="EMBL/GenBank/DDBJ databases">
        <title>Genomic Encyclopedia of Type Strains, Phase III (KMG-III): the genomes of soil and plant-associated and newly described type strains.</title>
        <authorList>
            <person name="Whitman W."/>
        </authorList>
    </citation>
    <scope>NUCLEOTIDE SEQUENCE [LARGE SCALE GENOMIC DNA]</scope>
    <source>
        <strain evidence="11 12">CECT 7506</strain>
    </source>
</reference>
<dbReference type="SUPFAM" id="SSF52172">
    <property type="entry name" value="CheY-like"/>
    <property type="match status" value="1"/>
</dbReference>
<comment type="subcellular location">
    <subcellularLocation>
        <location evidence="1">Cytoplasm</location>
    </subcellularLocation>
</comment>
<dbReference type="SMART" id="SM00342">
    <property type="entry name" value="HTH_ARAC"/>
    <property type="match status" value="1"/>
</dbReference>
<dbReference type="Gene3D" id="1.10.10.60">
    <property type="entry name" value="Homeodomain-like"/>
    <property type="match status" value="2"/>
</dbReference>
<evidence type="ECO:0000256" key="3">
    <source>
        <dbReference type="ARBA" id="ARBA00022553"/>
    </source>
</evidence>
<dbReference type="PROSITE" id="PS00041">
    <property type="entry name" value="HTH_ARAC_FAMILY_1"/>
    <property type="match status" value="1"/>
</dbReference>
<feature type="domain" description="Response regulatory" evidence="10">
    <location>
        <begin position="3"/>
        <end position="122"/>
    </location>
</feature>
<accession>A0A368VKW6</accession>
<evidence type="ECO:0000256" key="1">
    <source>
        <dbReference type="ARBA" id="ARBA00004496"/>
    </source>
</evidence>
<evidence type="ECO:0000313" key="11">
    <source>
        <dbReference type="EMBL" id="RCW40283.1"/>
    </source>
</evidence>
<evidence type="ECO:0000259" key="10">
    <source>
        <dbReference type="PROSITE" id="PS50110"/>
    </source>
</evidence>
<gene>
    <name evidence="11" type="ORF">DFP97_1395</name>
</gene>
<dbReference type="SUPFAM" id="SSF46689">
    <property type="entry name" value="Homeodomain-like"/>
    <property type="match status" value="1"/>
</dbReference>
<dbReference type="PROSITE" id="PS01124">
    <property type="entry name" value="HTH_ARAC_FAMILY_2"/>
    <property type="match status" value="1"/>
</dbReference>
<dbReference type="EMBL" id="QPJD01000039">
    <property type="protein sequence ID" value="RCW40283.1"/>
    <property type="molecule type" value="Genomic_DNA"/>
</dbReference>
<organism evidence="11 12">
    <name type="scientific">Paenibacillus prosopidis</name>
    <dbReference type="NCBI Taxonomy" id="630520"/>
    <lineage>
        <taxon>Bacteria</taxon>
        <taxon>Bacillati</taxon>
        <taxon>Bacillota</taxon>
        <taxon>Bacilli</taxon>
        <taxon>Bacillales</taxon>
        <taxon>Paenibacillaceae</taxon>
        <taxon>Paenibacillus</taxon>
    </lineage>
</organism>
<feature type="domain" description="HTH araC/xylS-type" evidence="9">
    <location>
        <begin position="431"/>
        <end position="528"/>
    </location>
</feature>
<dbReference type="PRINTS" id="PR00032">
    <property type="entry name" value="HTHARAC"/>
</dbReference>
<keyword evidence="7" id="KW-0804">Transcription</keyword>
<dbReference type="GO" id="GO:0003700">
    <property type="term" value="F:DNA-binding transcription factor activity"/>
    <property type="evidence" value="ECO:0007669"/>
    <property type="project" value="InterPro"/>
</dbReference>
<keyword evidence="2" id="KW-0963">Cytoplasm</keyword>
<keyword evidence="6" id="KW-0238">DNA-binding</keyword>